<gene>
    <name evidence="2" type="ORF">PghCCS26_18420</name>
</gene>
<keyword evidence="3" id="KW-1185">Reference proteome</keyword>
<comment type="caution">
    <text evidence="2">The sequence shown here is derived from an EMBL/GenBank/DDBJ whole genome shotgun (WGS) entry which is preliminary data.</text>
</comment>
<name>A0ABQ6NL17_9BACL</name>
<feature type="domain" description="B30.2/SPRY" evidence="1">
    <location>
        <begin position="1"/>
        <end position="53"/>
    </location>
</feature>
<dbReference type="PROSITE" id="PS50188">
    <property type="entry name" value="B302_SPRY"/>
    <property type="match status" value="1"/>
</dbReference>
<evidence type="ECO:0000313" key="2">
    <source>
        <dbReference type="EMBL" id="GMK44714.1"/>
    </source>
</evidence>
<sequence>MSKDAIGVGVDSLDGVFLFATTGKSTLQILSKDEYRARVTSVYSPLVLAKADK</sequence>
<evidence type="ECO:0000259" key="1">
    <source>
        <dbReference type="PROSITE" id="PS50188"/>
    </source>
</evidence>
<protein>
    <recommendedName>
        <fullName evidence="1">B30.2/SPRY domain-containing protein</fullName>
    </recommendedName>
</protein>
<dbReference type="InterPro" id="IPR001870">
    <property type="entry name" value="B30.2/SPRY"/>
</dbReference>
<dbReference type="Proteomes" id="UP001285921">
    <property type="component" value="Unassembled WGS sequence"/>
</dbReference>
<reference evidence="2 3" key="1">
    <citation type="submission" date="2023-05" db="EMBL/GenBank/DDBJ databases">
        <title>Draft genome of Paenibacillus sp. CCS26.</title>
        <authorList>
            <person name="Akita H."/>
            <person name="Shinto Y."/>
            <person name="Kimura Z."/>
        </authorList>
    </citation>
    <scope>NUCLEOTIDE SEQUENCE [LARGE SCALE GENOMIC DNA]</scope>
    <source>
        <strain evidence="2 3">CCS26</strain>
    </source>
</reference>
<accession>A0ABQ6NL17</accession>
<evidence type="ECO:0000313" key="3">
    <source>
        <dbReference type="Proteomes" id="UP001285921"/>
    </source>
</evidence>
<organism evidence="2 3">
    <name type="scientific">Paenibacillus glycanilyticus</name>
    <dbReference type="NCBI Taxonomy" id="126569"/>
    <lineage>
        <taxon>Bacteria</taxon>
        <taxon>Bacillati</taxon>
        <taxon>Bacillota</taxon>
        <taxon>Bacilli</taxon>
        <taxon>Bacillales</taxon>
        <taxon>Paenibacillaceae</taxon>
        <taxon>Paenibacillus</taxon>
    </lineage>
</organism>
<dbReference type="EMBL" id="BTCL01000004">
    <property type="protein sequence ID" value="GMK44714.1"/>
    <property type="molecule type" value="Genomic_DNA"/>
</dbReference>
<proteinExistence type="predicted"/>